<dbReference type="EMBL" id="JAUKUD010000007">
    <property type="protein sequence ID" value="KAK0737845.1"/>
    <property type="molecule type" value="Genomic_DNA"/>
</dbReference>
<evidence type="ECO:0000256" key="1">
    <source>
        <dbReference type="SAM" id="SignalP"/>
    </source>
</evidence>
<dbReference type="AlphaFoldDB" id="A0AA40BP74"/>
<evidence type="ECO:0000313" key="3">
    <source>
        <dbReference type="Proteomes" id="UP001172155"/>
    </source>
</evidence>
<keyword evidence="1" id="KW-0732">Signal</keyword>
<protein>
    <submittedName>
        <fullName evidence="2">Uncharacterized protein</fullName>
    </submittedName>
</protein>
<feature type="chain" id="PRO_5041336700" evidence="1">
    <location>
        <begin position="18"/>
        <end position="148"/>
    </location>
</feature>
<accession>A0AA40BP74</accession>
<proteinExistence type="predicted"/>
<organism evidence="2 3">
    <name type="scientific">Schizothecium vesticola</name>
    <dbReference type="NCBI Taxonomy" id="314040"/>
    <lineage>
        <taxon>Eukaryota</taxon>
        <taxon>Fungi</taxon>
        <taxon>Dikarya</taxon>
        <taxon>Ascomycota</taxon>
        <taxon>Pezizomycotina</taxon>
        <taxon>Sordariomycetes</taxon>
        <taxon>Sordariomycetidae</taxon>
        <taxon>Sordariales</taxon>
        <taxon>Schizotheciaceae</taxon>
        <taxon>Schizothecium</taxon>
    </lineage>
</organism>
<feature type="signal peptide" evidence="1">
    <location>
        <begin position="1"/>
        <end position="17"/>
    </location>
</feature>
<keyword evidence="3" id="KW-1185">Reference proteome</keyword>
<sequence length="148" mass="14927">MKPTLLLLGVLAALTHGTPLLLLHDRAQVSAAQIDDAATKLDALAAKVDTLSASINQTVATLPSSTEAEKDALADAVAPQVAELETALAEATALIEAGAGAQKRENGVLAPRTCSNSCLTGKANGLVVVISGTVSGLVGCLGDGLRFW</sequence>
<reference evidence="2" key="1">
    <citation type="submission" date="2023-06" db="EMBL/GenBank/DDBJ databases">
        <title>Genome-scale phylogeny and comparative genomics of the fungal order Sordariales.</title>
        <authorList>
            <consortium name="Lawrence Berkeley National Laboratory"/>
            <person name="Hensen N."/>
            <person name="Bonometti L."/>
            <person name="Westerberg I."/>
            <person name="Brannstrom I.O."/>
            <person name="Guillou S."/>
            <person name="Cros-Aarteil S."/>
            <person name="Calhoun S."/>
            <person name="Haridas S."/>
            <person name="Kuo A."/>
            <person name="Mondo S."/>
            <person name="Pangilinan J."/>
            <person name="Riley R."/>
            <person name="LaButti K."/>
            <person name="Andreopoulos B."/>
            <person name="Lipzen A."/>
            <person name="Chen C."/>
            <person name="Yanf M."/>
            <person name="Daum C."/>
            <person name="Ng V."/>
            <person name="Clum A."/>
            <person name="Steindorff A."/>
            <person name="Ohm R."/>
            <person name="Martin F."/>
            <person name="Silar P."/>
            <person name="Natvig D."/>
            <person name="Lalanne C."/>
            <person name="Gautier V."/>
            <person name="Ament-velasquez S.L."/>
            <person name="Kruys A."/>
            <person name="Hutchinson M.I."/>
            <person name="Powell A.J."/>
            <person name="Barry K."/>
            <person name="Miller A.N."/>
            <person name="Grigoriev I.V."/>
            <person name="Debuchy R."/>
            <person name="Gladieux P."/>
            <person name="Thoren M.H."/>
            <person name="Johannesson H."/>
        </authorList>
    </citation>
    <scope>NUCLEOTIDE SEQUENCE</scope>
    <source>
        <strain evidence="2">SMH3187-1</strain>
    </source>
</reference>
<evidence type="ECO:0000313" key="2">
    <source>
        <dbReference type="EMBL" id="KAK0737845.1"/>
    </source>
</evidence>
<name>A0AA40BP74_9PEZI</name>
<gene>
    <name evidence="2" type="ORF">B0T18DRAFT_432765</name>
</gene>
<dbReference type="Proteomes" id="UP001172155">
    <property type="component" value="Unassembled WGS sequence"/>
</dbReference>
<comment type="caution">
    <text evidence="2">The sequence shown here is derived from an EMBL/GenBank/DDBJ whole genome shotgun (WGS) entry which is preliminary data.</text>
</comment>